<dbReference type="InterPro" id="IPR036366">
    <property type="entry name" value="PGBDSf"/>
</dbReference>
<dbReference type="PROSITE" id="PS51904">
    <property type="entry name" value="GLYCOSYL_HYDROL_F25_2"/>
    <property type="match status" value="1"/>
</dbReference>
<accession>Q97HY0</accession>
<dbReference type="GO" id="GO:0016052">
    <property type="term" value="P:carbohydrate catabolic process"/>
    <property type="evidence" value="ECO:0007669"/>
    <property type="project" value="TreeGrafter"/>
</dbReference>
<feature type="domain" description="Peptidoglycan binding-like" evidence="2">
    <location>
        <begin position="308"/>
        <end position="349"/>
    </location>
</feature>
<keyword evidence="3" id="KW-0378">Hydrolase</keyword>
<dbReference type="OrthoDB" id="9800780at2"/>
<dbReference type="EMBL" id="AE001437">
    <property type="protein sequence ID" value="AAK79840.1"/>
    <property type="molecule type" value="Genomic_DNA"/>
</dbReference>
<feature type="domain" description="Peptidoglycan binding-like" evidence="2">
    <location>
        <begin position="229"/>
        <end position="284"/>
    </location>
</feature>
<dbReference type="PATRIC" id="fig|272562.8.peg.2079"/>
<dbReference type="InterPro" id="IPR017853">
    <property type="entry name" value="GH"/>
</dbReference>
<organism evidence="3 4">
    <name type="scientific">Clostridium acetobutylicum (strain ATCC 824 / DSM 792 / JCM 1419 / IAM 19013 / LMG 5710 / NBRC 13948 / NRRL B-527 / VKM B-1787 / 2291 / W)</name>
    <dbReference type="NCBI Taxonomy" id="272562"/>
    <lineage>
        <taxon>Bacteria</taxon>
        <taxon>Bacillati</taxon>
        <taxon>Bacillota</taxon>
        <taxon>Clostridia</taxon>
        <taxon>Eubacteriales</taxon>
        <taxon>Clostridiaceae</taxon>
        <taxon>Clostridium</taxon>
    </lineage>
</organism>
<dbReference type="SUPFAM" id="SSF51445">
    <property type="entry name" value="(Trans)glycosidases"/>
    <property type="match status" value="1"/>
</dbReference>
<dbReference type="Proteomes" id="UP000000814">
    <property type="component" value="Chromosome"/>
</dbReference>
<dbReference type="Gene3D" id="1.10.101.10">
    <property type="entry name" value="PGBD-like superfamily/PGBD"/>
    <property type="match status" value="2"/>
</dbReference>
<reference evidence="3 4" key="1">
    <citation type="journal article" date="2001" name="J. Bacteriol.">
        <title>Genome sequence and comparative analysis of the solvent-producing bacterium Clostridium acetobutylicum.</title>
        <authorList>
            <person name="Nolling J."/>
            <person name="Breton G."/>
            <person name="Omelchenko M.V."/>
            <person name="Makarova K.S."/>
            <person name="Zeng Q."/>
            <person name="Gibson R."/>
            <person name="Lee H.M."/>
            <person name="Dubois J."/>
            <person name="Qiu D."/>
            <person name="Hitti J."/>
            <person name="Wolf Y.I."/>
            <person name="Tatusov R.L."/>
            <person name="Sabathe F."/>
            <person name="Doucette-Stamm L."/>
            <person name="Soucaille P."/>
            <person name="Daly M.J."/>
            <person name="Bennett G.N."/>
            <person name="Koonin E.V."/>
            <person name="Smith D.R."/>
        </authorList>
    </citation>
    <scope>NUCLEOTIDE SEQUENCE [LARGE SCALE GENOMIC DNA]</scope>
    <source>
        <strain evidence="4">ATCC 824 / DSM 792 / JCM 1419 / LMG 5710 / VKM B-1787</strain>
    </source>
</reference>
<dbReference type="InterPro" id="IPR002053">
    <property type="entry name" value="Glyco_hydro_25"/>
</dbReference>
<dbReference type="KEGG" id="cac:CA_C1876"/>
<proteinExistence type="inferred from homology"/>
<evidence type="ECO:0000313" key="4">
    <source>
        <dbReference type="Proteomes" id="UP000000814"/>
    </source>
</evidence>
<dbReference type="CDD" id="cd06525">
    <property type="entry name" value="GH25_Lyc-like"/>
    <property type="match status" value="1"/>
</dbReference>
<evidence type="ECO:0000259" key="2">
    <source>
        <dbReference type="Pfam" id="PF01471"/>
    </source>
</evidence>
<dbReference type="CAZy" id="GH25">
    <property type="family name" value="Glycoside Hydrolase Family 25"/>
</dbReference>
<dbReference type="RefSeq" id="WP_010965181.1">
    <property type="nucleotide sequence ID" value="NC_003030.1"/>
</dbReference>
<dbReference type="Pfam" id="PF01471">
    <property type="entry name" value="PG_binding_1"/>
    <property type="match status" value="2"/>
</dbReference>
<dbReference type="GO" id="GO:0009253">
    <property type="term" value="P:peptidoglycan catabolic process"/>
    <property type="evidence" value="ECO:0007669"/>
    <property type="project" value="InterPro"/>
</dbReference>
<dbReference type="PANTHER" id="PTHR34135:SF2">
    <property type="entry name" value="LYSOZYME"/>
    <property type="match status" value="1"/>
</dbReference>
<dbReference type="STRING" id="272562.CA_C1876"/>
<dbReference type="GeneID" id="44998365"/>
<dbReference type="eggNOG" id="COG3757">
    <property type="taxonomic scope" value="Bacteria"/>
</dbReference>
<dbReference type="InterPro" id="IPR036365">
    <property type="entry name" value="PGBD-like_sf"/>
</dbReference>
<dbReference type="PIR" id="E97131">
    <property type="entry name" value="E97131"/>
</dbReference>
<sequence length="351" mass="39745">MKNRIETLLVAFTFVSATFFIPLNVHATIYKGIDIYEYDNIQDWQQVKDSGVSVVIQKATQGLYHNDSLLNYRYPKITNAGLKIGYYHFANNSANPVAEAQHFLSRIQGLKMDTCLWLDIENQPNWTKQQAIDYTNKFISYVQSQGYKIGIYTGLSFYYEYLQGHVPNVPLWLASYGKQPQQYPNLVSWQYSESGSLSGVIGDVDLDYFNDSIFTGQAPQVTTAVQETNPVKIIQQQLNTVLYSSNLTIDGIQGNATTQQIRVFQQVCGLKIDGIWGQQCVNAIQQIYGKDLCGRPYIHRIPTRVIQYNMGISFDGIYGKGTASRVQAWQSGHGLNTDGLFGNKSWNKLFK</sequence>
<dbReference type="SUPFAM" id="SSF47090">
    <property type="entry name" value="PGBD-like"/>
    <property type="match status" value="2"/>
</dbReference>
<dbReference type="PANTHER" id="PTHR34135">
    <property type="entry name" value="LYSOZYME"/>
    <property type="match status" value="1"/>
</dbReference>
<keyword evidence="4" id="KW-1185">Reference proteome</keyword>
<dbReference type="InterPro" id="IPR002477">
    <property type="entry name" value="Peptidoglycan-bd-like"/>
</dbReference>
<comment type="similarity">
    <text evidence="1">Belongs to the glycosyl hydrolase 25 family.</text>
</comment>
<dbReference type="GO" id="GO:0003796">
    <property type="term" value="F:lysozyme activity"/>
    <property type="evidence" value="ECO:0007669"/>
    <property type="project" value="InterPro"/>
</dbReference>
<gene>
    <name evidence="3" type="primary">lyc</name>
    <name evidence="3" type="ordered locus">CA_C1876</name>
</gene>
<dbReference type="GO" id="GO:0016998">
    <property type="term" value="P:cell wall macromolecule catabolic process"/>
    <property type="evidence" value="ECO:0007669"/>
    <property type="project" value="InterPro"/>
</dbReference>
<evidence type="ECO:0000313" key="3">
    <source>
        <dbReference type="EMBL" id="AAK79840.1"/>
    </source>
</evidence>
<name>Q97HY0_CLOAB</name>
<dbReference type="Gene3D" id="3.20.20.80">
    <property type="entry name" value="Glycosidases"/>
    <property type="match status" value="1"/>
</dbReference>
<protein>
    <submittedName>
        <fullName evidence="3">N-acetylmuramidase, autolytic enzyme, family 25 of glycosyl hydrolases peptodoglycan-binding domain</fullName>
    </submittedName>
</protein>
<dbReference type="eggNOG" id="COG3409">
    <property type="taxonomic scope" value="Bacteria"/>
</dbReference>
<dbReference type="HOGENOM" id="CLU_044973_2_0_9"/>
<dbReference type="Pfam" id="PF01183">
    <property type="entry name" value="Glyco_hydro_25"/>
    <property type="match status" value="1"/>
</dbReference>
<dbReference type="AlphaFoldDB" id="Q97HY0"/>
<evidence type="ECO:0000256" key="1">
    <source>
        <dbReference type="ARBA" id="ARBA00010646"/>
    </source>
</evidence>